<dbReference type="EMBL" id="AP031322">
    <property type="protein sequence ID" value="BFH73979.1"/>
    <property type="molecule type" value="Genomic_DNA"/>
</dbReference>
<dbReference type="RefSeq" id="WP_369609530.1">
    <property type="nucleotide sequence ID" value="NZ_AP031322.1"/>
</dbReference>
<evidence type="ECO:0000313" key="1">
    <source>
        <dbReference type="EMBL" id="BFH73979.1"/>
    </source>
</evidence>
<name>A0AAT9GSU5_9CREN</name>
<gene>
    <name evidence="1" type="ORF">SJAV_19230</name>
</gene>
<reference evidence="1" key="1">
    <citation type="submission" date="2024-03" db="EMBL/GenBank/DDBJ databases">
        <title>Complete genome sequence of Sulfurisphaera javensis strain KD-1.</title>
        <authorList>
            <person name="Sakai H."/>
            <person name="Nur N."/>
            <person name="Suwanto A."/>
            <person name="Kurosawa N."/>
        </authorList>
    </citation>
    <scope>NUCLEOTIDE SEQUENCE</scope>
    <source>
        <strain evidence="1">KD-1</strain>
    </source>
</reference>
<dbReference type="KEGG" id="sjv:SJAV_19230"/>
<dbReference type="GeneID" id="92354874"/>
<sequence>MLFSYYTTSDGYVEYFKSSDPSFIIKSYVDGTLTPTLITVFVNLPHTVKFLTQSYTNSFKISFSEIKPYISPWKPWLGKVNTSLLVIATYINGNKTYF</sequence>
<protein>
    <submittedName>
        <fullName evidence="1">Uncharacterized protein</fullName>
    </submittedName>
</protein>
<accession>A0AAT9GSU5</accession>
<dbReference type="AlphaFoldDB" id="A0AAT9GSU5"/>
<proteinExistence type="predicted"/>
<organism evidence="1">
    <name type="scientific">Sulfurisphaera javensis</name>
    <dbReference type="NCBI Taxonomy" id="2049879"/>
    <lineage>
        <taxon>Archaea</taxon>
        <taxon>Thermoproteota</taxon>
        <taxon>Thermoprotei</taxon>
        <taxon>Sulfolobales</taxon>
        <taxon>Sulfolobaceae</taxon>
        <taxon>Sulfurisphaera</taxon>
    </lineage>
</organism>